<reference evidence="3 4" key="1">
    <citation type="submission" date="2024-01" db="EMBL/GenBank/DDBJ databases">
        <title>Hyphobacterium bacterium isolated from marine sediment.</title>
        <authorList>
            <person name="Zhao S."/>
        </authorList>
    </citation>
    <scope>NUCLEOTIDE SEQUENCE [LARGE SCALE GENOMIC DNA]</scope>
    <source>
        <strain evidence="4">HN65</strain>
    </source>
</reference>
<sequence>MRFWPILVPVLAGWSGAFADDLPEAQDSPRGEALHPPIPYELIEARLAANRAALGLDAAREEPGRDTFERILFPVRASANATPFRVHLVENFVDHDAYGPGFLQDYECGLRTYDLPGGYDHAGTDYVASTFQELSTEDSWMEVIAAAGGVILDRHDGEPDRNAQGRNESLTSNYVIIRQDDGMEVFYYHLALNSVIPGEIGDRVEAGDYLGIAASSGTSSEPHLHFQMHHPALFQRIVDPYGGPCSNGPETVWQHQHAYVDPAITGIFTHSAAPVRPARYGPEEVPSFRQRFDPGDEVFASVFVRDQASGAAVSADMIDPTGAIVASHEFTGSTFPVTETNHSVFSYTLPVDAAAGVWRIRARFEGDLRERAFYVGRTPDAGAQLGAAILPLSRSVQAGQPATVFATVINPSGVLAEGCWIGPGAPFEGRFRYRMTDPATNAAFGEENRLFDVPAGGSRSFVLSFTPEATASGEGFDLPIRYKCDNGDAAAILPGINSVLLSFGPVAPPDLIAIALTPTSDGILRLADENTNGAFAVAVANVGASSELTVQPAAAGSASGIGLTICETDPGTGACLADAGNAVTRTFAQDEMASFAIFALPRGQGIPFAPGSARIRVEARDSSGVIRGATSVAVRTD</sequence>
<dbReference type="PANTHER" id="PTHR21666">
    <property type="entry name" value="PEPTIDASE-RELATED"/>
    <property type="match status" value="1"/>
</dbReference>
<dbReference type="Gene3D" id="2.70.70.10">
    <property type="entry name" value="Glucose Permease (Domain IIA)"/>
    <property type="match status" value="1"/>
</dbReference>
<dbReference type="Pfam" id="PF01551">
    <property type="entry name" value="Peptidase_M23"/>
    <property type="match status" value="1"/>
</dbReference>
<feature type="signal peptide" evidence="1">
    <location>
        <begin position="1"/>
        <end position="19"/>
    </location>
</feature>
<dbReference type="PANTHER" id="PTHR21666:SF270">
    <property type="entry name" value="MUREIN HYDROLASE ACTIVATOR ENVC"/>
    <property type="match status" value="1"/>
</dbReference>
<feature type="domain" description="M23ase beta-sheet core" evidence="2">
    <location>
        <begin position="142"/>
        <end position="230"/>
    </location>
</feature>
<evidence type="ECO:0000313" key="3">
    <source>
        <dbReference type="EMBL" id="MEE2525414.1"/>
    </source>
</evidence>
<dbReference type="InterPro" id="IPR050570">
    <property type="entry name" value="Cell_wall_metabolism_enzyme"/>
</dbReference>
<dbReference type="CDD" id="cd12797">
    <property type="entry name" value="M23_peptidase"/>
    <property type="match status" value="1"/>
</dbReference>
<name>A0ABU7LP89_9PROT</name>
<protein>
    <submittedName>
        <fullName evidence="3">Peptidoglycan DD-metalloendopeptidase family protein</fullName>
    </submittedName>
</protein>
<dbReference type="RefSeq" id="WP_330198077.1">
    <property type="nucleotide sequence ID" value="NZ_JAZDRP010000002.1"/>
</dbReference>
<accession>A0ABU7LP89</accession>
<keyword evidence="1" id="KW-0732">Signal</keyword>
<evidence type="ECO:0000259" key="2">
    <source>
        <dbReference type="Pfam" id="PF01551"/>
    </source>
</evidence>
<dbReference type="InterPro" id="IPR011055">
    <property type="entry name" value="Dup_hybrid_motif"/>
</dbReference>
<organism evidence="3 4">
    <name type="scientific">Hyphobacterium lacteum</name>
    <dbReference type="NCBI Taxonomy" id="3116575"/>
    <lineage>
        <taxon>Bacteria</taxon>
        <taxon>Pseudomonadati</taxon>
        <taxon>Pseudomonadota</taxon>
        <taxon>Alphaproteobacteria</taxon>
        <taxon>Maricaulales</taxon>
        <taxon>Maricaulaceae</taxon>
        <taxon>Hyphobacterium</taxon>
    </lineage>
</organism>
<gene>
    <name evidence="3" type="ORF">V0U79_03475</name>
</gene>
<dbReference type="InterPro" id="IPR016047">
    <property type="entry name" value="M23ase_b-sheet_dom"/>
</dbReference>
<dbReference type="EMBL" id="JAZDRP010000002">
    <property type="protein sequence ID" value="MEE2525414.1"/>
    <property type="molecule type" value="Genomic_DNA"/>
</dbReference>
<keyword evidence="4" id="KW-1185">Reference proteome</keyword>
<dbReference type="Proteomes" id="UP001354971">
    <property type="component" value="Unassembled WGS sequence"/>
</dbReference>
<evidence type="ECO:0000313" key="4">
    <source>
        <dbReference type="Proteomes" id="UP001354971"/>
    </source>
</evidence>
<comment type="caution">
    <text evidence="3">The sequence shown here is derived from an EMBL/GenBank/DDBJ whole genome shotgun (WGS) entry which is preliminary data.</text>
</comment>
<dbReference type="SUPFAM" id="SSF51261">
    <property type="entry name" value="Duplicated hybrid motif"/>
    <property type="match status" value="1"/>
</dbReference>
<evidence type="ECO:0000256" key="1">
    <source>
        <dbReference type="SAM" id="SignalP"/>
    </source>
</evidence>
<proteinExistence type="predicted"/>
<feature type="chain" id="PRO_5046512568" evidence="1">
    <location>
        <begin position="20"/>
        <end position="637"/>
    </location>
</feature>